<sequence>MVVTENDKLVSIIMPCYNSEKFIVESINSVLSQSYKFFELIIINDSSTDNSVSLISSYNDSRIVLINSDKNEGVASARNKGISIAKGDYIAFLDSDDIWMPNKLEKQIELLNKNWDVICSNYSTFNINGLINTRHSPKIIKYRDMLHSCFIGNLTGIYHAKKIGKFYQKNIGSEDYLMWLSILKKTQKAYCIQESLAKYRVQETSLSSNKIKSIQWQWNIYRNELKLNLMQSLYYLFCYIFHALKKRI</sequence>
<dbReference type="InterPro" id="IPR001173">
    <property type="entry name" value="Glyco_trans_2-like"/>
</dbReference>
<dbReference type="SUPFAM" id="SSF53448">
    <property type="entry name" value="Nucleotide-diphospho-sugar transferases"/>
    <property type="match status" value="1"/>
</dbReference>
<protein>
    <submittedName>
        <fullName evidence="2">Glycosyltransferase</fullName>
    </submittedName>
</protein>
<dbReference type="Pfam" id="PF00535">
    <property type="entry name" value="Glycos_transf_2"/>
    <property type="match status" value="1"/>
</dbReference>
<dbReference type="AlphaFoldDB" id="A0A346CLI2"/>
<dbReference type="Gene3D" id="3.90.550.10">
    <property type="entry name" value="Spore Coat Polysaccharide Biosynthesis Protein SpsA, Chain A"/>
    <property type="match status" value="1"/>
</dbReference>
<gene>
    <name evidence="2" type="primary">gt6</name>
</gene>
<dbReference type="EMBL" id="MH444267">
    <property type="protein sequence ID" value="AXL96456.1"/>
    <property type="molecule type" value="Genomic_DNA"/>
</dbReference>
<name>A0A346CLI2_9GAMM</name>
<proteinExistence type="predicted"/>
<dbReference type="RefSeq" id="WP_154610726.1">
    <property type="nucleotide sequence ID" value="NZ_WLTZ01000004.1"/>
</dbReference>
<feature type="domain" description="Glycosyltransferase 2-like" evidence="1">
    <location>
        <begin position="11"/>
        <end position="145"/>
    </location>
</feature>
<dbReference type="PANTHER" id="PTHR22916:SF3">
    <property type="entry name" value="UDP-GLCNAC:BETAGAL BETA-1,3-N-ACETYLGLUCOSAMINYLTRANSFERASE-LIKE PROTEIN 1"/>
    <property type="match status" value="1"/>
</dbReference>
<reference evidence="2" key="1">
    <citation type="submission" date="2018-06" db="EMBL/GenBank/DDBJ databases">
        <title>Development of a Molecular Serotyping Scheme and a Multiplexed Luminex-Based Array for Providencia.</title>
        <authorList>
            <person name="Du Y."/>
            <person name="Liu B."/>
        </authorList>
    </citation>
    <scope>NUCLEOTIDE SEQUENCE</scope>
</reference>
<evidence type="ECO:0000313" key="2">
    <source>
        <dbReference type="EMBL" id="AXL96456.1"/>
    </source>
</evidence>
<organism evidence="2">
    <name type="scientific">Providencia rustigianii</name>
    <dbReference type="NCBI Taxonomy" id="158850"/>
    <lineage>
        <taxon>Bacteria</taxon>
        <taxon>Pseudomonadati</taxon>
        <taxon>Pseudomonadota</taxon>
        <taxon>Gammaproteobacteria</taxon>
        <taxon>Enterobacterales</taxon>
        <taxon>Morganellaceae</taxon>
        <taxon>Providencia</taxon>
    </lineage>
</organism>
<keyword evidence="2" id="KW-0808">Transferase</keyword>
<dbReference type="GO" id="GO:0016758">
    <property type="term" value="F:hexosyltransferase activity"/>
    <property type="evidence" value="ECO:0007669"/>
    <property type="project" value="UniProtKB-ARBA"/>
</dbReference>
<evidence type="ECO:0000259" key="1">
    <source>
        <dbReference type="Pfam" id="PF00535"/>
    </source>
</evidence>
<dbReference type="PANTHER" id="PTHR22916">
    <property type="entry name" value="GLYCOSYLTRANSFERASE"/>
    <property type="match status" value="1"/>
</dbReference>
<dbReference type="InterPro" id="IPR029044">
    <property type="entry name" value="Nucleotide-diphossugar_trans"/>
</dbReference>
<accession>A0A346CLI2</accession>